<dbReference type="Proteomes" id="UP001194696">
    <property type="component" value="Unassembled WGS sequence"/>
</dbReference>
<organism evidence="1 2">
    <name type="scientific">Linnemannia gamsii</name>
    <dbReference type="NCBI Taxonomy" id="64522"/>
    <lineage>
        <taxon>Eukaryota</taxon>
        <taxon>Fungi</taxon>
        <taxon>Fungi incertae sedis</taxon>
        <taxon>Mucoromycota</taxon>
        <taxon>Mortierellomycotina</taxon>
        <taxon>Mortierellomycetes</taxon>
        <taxon>Mortierellales</taxon>
        <taxon>Mortierellaceae</taxon>
        <taxon>Linnemannia</taxon>
    </lineage>
</organism>
<evidence type="ECO:0008006" key="3">
    <source>
        <dbReference type="Google" id="ProtNLM"/>
    </source>
</evidence>
<evidence type="ECO:0000313" key="2">
    <source>
        <dbReference type="Proteomes" id="UP001194696"/>
    </source>
</evidence>
<sequence length="138" mass="14899">MVSIGNIRSGSYLQAQELHAYNGTKMILFGGDGSGPSVASLSILDIPTMTWTNGKDATDARSEMACSVSGDNFIVWGGYKEMVSVDSVGDSGRRSLCVVQMVATRQMEHQEVDQGLHQGVDLELDQGLDQEVDQEVEL</sequence>
<protein>
    <recommendedName>
        <fullName evidence="3">Galactose oxidase</fullName>
    </recommendedName>
</protein>
<gene>
    <name evidence="1" type="ORF">BGZ96_012191</name>
</gene>
<accession>A0ABQ7JQW2</accession>
<dbReference type="EMBL" id="JAAAIM010000901">
    <property type="protein sequence ID" value="KAG0283447.1"/>
    <property type="molecule type" value="Genomic_DNA"/>
</dbReference>
<reference evidence="1 2" key="1">
    <citation type="journal article" date="2020" name="Fungal Divers.">
        <title>Resolving the Mortierellaceae phylogeny through synthesis of multi-gene phylogenetics and phylogenomics.</title>
        <authorList>
            <person name="Vandepol N."/>
            <person name="Liber J."/>
            <person name="Desiro A."/>
            <person name="Na H."/>
            <person name="Kennedy M."/>
            <person name="Barry K."/>
            <person name="Grigoriev I.V."/>
            <person name="Miller A.N."/>
            <person name="O'Donnell K."/>
            <person name="Stajich J.E."/>
            <person name="Bonito G."/>
        </authorList>
    </citation>
    <scope>NUCLEOTIDE SEQUENCE [LARGE SCALE GENOMIC DNA]</scope>
    <source>
        <strain evidence="1 2">AD045</strain>
    </source>
</reference>
<comment type="caution">
    <text evidence="1">The sequence shown here is derived from an EMBL/GenBank/DDBJ whole genome shotgun (WGS) entry which is preliminary data.</text>
</comment>
<name>A0ABQ7JQW2_9FUNG</name>
<dbReference type="SUPFAM" id="SSF117281">
    <property type="entry name" value="Kelch motif"/>
    <property type="match status" value="1"/>
</dbReference>
<keyword evidence="2" id="KW-1185">Reference proteome</keyword>
<evidence type="ECO:0000313" key="1">
    <source>
        <dbReference type="EMBL" id="KAG0283447.1"/>
    </source>
</evidence>
<proteinExistence type="predicted"/>
<dbReference type="Gene3D" id="2.120.10.80">
    <property type="entry name" value="Kelch-type beta propeller"/>
    <property type="match status" value="1"/>
</dbReference>
<dbReference type="InterPro" id="IPR015915">
    <property type="entry name" value="Kelch-typ_b-propeller"/>
</dbReference>